<reference evidence="3 5" key="2">
    <citation type="journal article" date="2018" name="Syst. Appl. Microbiol.">
        <title>Characterization and high-quality draft genome sequence of Herbivorax saccincola A7, an anaerobic, alkaliphilic, thermophilic, cellulolytic, and xylanolytic bacterium.</title>
        <authorList>
            <person name="Aikawa S."/>
            <person name="Baramee S."/>
            <person name="Sermsathanaswadi J."/>
            <person name="Thianheng P."/>
            <person name="Tachaapaikoon C."/>
            <person name="Shikata A."/>
            <person name="Waeonukul R."/>
            <person name="Pason P."/>
            <person name="Ratanakhanokchai K."/>
            <person name="Kosugi A."/>
        </authorList>
    </citation>
    <scope>NUCLEOTIDE SEQUENCE [LARGE SCALE GENOMIC DNA]</scope>
    <source>
        <strain evidence="3 5">A7</strain>
    </source>
</reference>
<evidence type="ECO:0000313" key="2">
    <source>
        <dbReference type="EMBL" id="AUG57665.1"/>
    </source>
</evidence>
<reference evidence="2 4" key="1">
    <citation type="submission" date="2017-12" db="EMBL/GenBank/DDBJ databases">
        <title>Complete genome sequence of Herbivorax saccincola GGR1, a novel Cellulosome-producing hydrolytic bacterium in a thermophilic biogas plant, established by Illumina and Nanopore MinION sequencing.</title>
        <authorList>
            <person name="Pechtl A."/>
            <person name="Ruckert C."/>
            <person name="Koeck D.E."/>
            <person name="Maus I."/>
            <person name="Winkler A."/>
            <person name="Kalinowski J."/>
            <person name="Puhler A."/>
            <person name="Schwarz W.W."/>
            <person name="Zverlov V.V."/>
            <person name="Schluter A."/>
            <person name="Liebl W."/>
        </authorList>
    </citation>
    <scope>NUCLEOTIDE SEQUENCE [LARGE SCALE GENOMIC DNA]</scope>
    <source>
        <strain evidence="2">GGR1</strain>
        <strain evidence="4">SR1</strain>
    </source>
</reference>
<dbReference type="AlphaFoldDB" id="A0A2K9EEN6"/>
<dbReference type="PANTHER" id="PTHR34297">
    <property type="entry name" value="HYPOTHETICAL CYTOSOLIC PROTEIN-RELATED"/>
    <property type="match status" value="1"/>
</dbReference>
<organism evidence="2 4">
    <name type="scientific">Acetivibrio saccincola</name>
    <dbReference type="NCBI Taxonomy" id="1677857"/>
    <lineage>
        <taxon>Bacteria</taxon>
        <taxon>Bacillati</taxon>
        <taxon>Bacillota</taxon>
        <taxon>Clostridia</taxon>
        <taxon>Eubacteriales</taxon>
        <taxon>Oscillospiraceae</taxon>
        <taxon>Acetivibrio</taxon>
    </lineage>
</organism>
<sequence>MEGTEQNSIQSKLNEVGEIKISEEVVAIIAGIAAMDVPGVAGMSGGIAGGIAEMLGRKNLSKGVKVEVGDKEAAIDLYIIVEYGCRIPDVSWDIQERVKEAVETMTGLDVVEVNIHIQGVNIEKDFKKDLAEEVARVK</sequence>
<proteinExistence type="inferred from homology"/>
<evidence type="ECO:0000313" key="3">
    <source>
        <dbReference type="EMBL" id="PQQ67561.1"/>
    </source>
</evidence>
<dbReference type="EMBL" id="CP025197">
    <property type="protein sequence ID" value="AUG57665.1"/>
    <property type="molecule type" value="Genomic_DNA"/>
</dbReference>
<evidence type="ECO:0000313" key="5">
    <source>
        <dbReference type="Proteomes" id="UP000239720"/>
    </source>
</evidence>
<dbReference type="OrthoDB" id="9793465at2"/>
<evidence type="ECO:0000256" key="1">
    <source>
        <dbReference type="ARBA" id="ARBA00005721"/>
    </source>
</evidence>
<dbReference type="Proteomes" id="UP000239720">
    <property type="component" value="Unassembled WGS sequence"/>
</dbReference>
<dbReference type="Proteomes" id="UP000233534">
    <property type="component" value="Chromosome"/>
</dbReference>
<comment type="similarity">
    <text evidence="1">Belongs to the asp23 family.</text>
</comment>
<evidence type="ECO:0000313" key="4">
    <source>
        <dbReference type="Proteomes" id="UP000233534"/>
    </source>
</evidence>
<gene>
    <name evidence="3" type="ORF">B9R14_12930</name>
    <name evidence="2" type="ORF">HVS_08795</name>
</gene>
<dbReference type="InterPro" id="IPR005531">
    <property type="entry name" value="Asp23"/>
</dbReference>
<accession>A0A2K9EEN6</accession>
<dbReference type="RefSeq" id="WP_101301277.1">
    <property type="nucleotide sequence ID" value="NZ_CP025197.1"/>
</dbReference>
<dbReference type="Pfam" id="PF03780">
    <property type="entry name" value="Asp23"/>
    <property type="match status" value="1"/>
</dbReference>
<protein>
    <submittedName>
        <fullName evidence="2">Alkaline shock protein 23</fullName>
    </submittedName>
    <submittedName>
        <fullName evidence="3">Asp23/Gls24 family envelope stress response protein</fullName>
    </submittedName>
</protein>
<name>A0A2K9EEN6_9FIRM</name>
<dbReference type="KEGG" id="hsc:HVS_08795"/>
<dbReference type="EMBL" id="NEMB01000003">
    <property type="protein sequence ID" value="PQQ67561.1"/>
    <property type="molecule type" value="Genomic_DNA"/>
</dbReference>
<keyword evidence="4" id="KW-1185">Reference proteome</keyword>